<organism evidence="3 4">
    <name type="scientific">Afipia broomeae ATCC 49717</name>
    <dbReference type="NCBI Taxonomy" id="883078"/>
    <lineage>
        <taxon>Bacteria</taxon>
        <taxon>Pseudomonadati</taxon>
        <taxon>Pseudomonadota</taxon>
        <taxon>Alphaproteobacteria</taxon>
        <taxon>Hyphomicrobiales</taxon>
        <taxon>Nitrobacteraceae</taxon>
        <taxon>Afipia</taxon>
    </lineage>
</organism>
<dbReference type="Proteomes" id="UP000001096">
    <property type="component" value="Unassembled WGS sequence"/>
</dbReference>
<dbReference type="InterPro" id="IPR050563">
    <property type="entry name" value="4-hydroxybenzoyl-CoA_TE"/>
</dbReference>
<name>K8PQB2_9BRAD</name>
<dbReference type="InterPro" id="IPR029069">
    <property type="entry name" value="HotDog_dom_sf"/>
</dbReference>
<dbReference type="SUPFAM" id="SSF54637">
    <property type="entry name" value="Thioesterase/thiol ester dehydrase-isomerase"/>
    <property type="match status" value="1"/>
</dbReference>
<accession>K8PQB2</accession>
<evidence type="ECO:0000256" key="1">
    <source>
        <dbReference type="ARBA" id="ARBA00005953"/>
    </source>
</evidence>
<evidence type="ECO:0000256" key="2">
    <source>
        <dbReference type="ARBA" id="ARBA00022801"/>
    </source>
</evidence>
<proteinExistence type="inferred from homology"/>
<dbReference type="GO" id="GO:0047617">
    <property type="term" value="F:fatty acyl-CoA hydrolase activity"/>
    <property type="evidence" value="ECO:0007669"/>
    <property type="project" value="TreeGrafter"/>
</dbReference>
<dbReference type="Gene3D" id="3.10.129.10">
    <property type="entry name" value="Hotdog Thioesterase"/>
    <property type="match status" value="1"/>
</dbReference>
<evidence type="ECO:0000313" key="4">
    <source>
        <dbReference type="Proteomes" id="UP000001096"/>
    </source>
</evidence>
<evidence type="ECO:0000313" key="3">
    <source>
        <dbReference type="EMBL" id="EKS41715.1"/>
    </source>
</evidence>
<keyword evidence="4" id="KW-1185">Reference proteome</keyword>
<dbReference type="RefSeq" id="WP_006019521.1">
    <property type="nucleotide sequence ID" value="NZ_KB375282.1"/>
</dbReference>
<dbReference type="HOGENOM" id="CLU_101141_0_1_5"/>
<dbReference type="PATRIC" id="fig|883078.3.peg.832"/>
<dbReference type="Pfam" id="PF13279">
    <property type="entry name" value="4HBT_2"/>
    <property type="match status" value="1"/>
</dbReference>
<dbReference type="CDD" id="cd00586">
    <property type="entry name" value="4HBT"/>
    <property type="match status" value="1"/>
</dbReference>
<dbReference type="PANTHER" id="PTHR31793:SF27">
    <property type="entry name" value="NOVEL THIOESTERASE SUPERFAMILY DOMAIN AND SAPOSIN A-TYPE DOMAIN CONTAINING PROTEIN (0610012H03RIK)"/>
    <property type="match status" value="1"/>
</dbReference>
<reference evidence="3 4" key="1">
    <citation type="submission" date="2012-04" db="EMBL/GenBank/DDBJ databases">
        <title>The Genome Sequence of Afipia broomeae ATCC 49717.</title>
        <authorList>
            <consortium name="The Broad Institute Genome Sequencing Platform"/>
            <person name="Earl A."/>
            <person name="Ward D."/>
            <person name="Feldgarden M."/>
            <person name="Gevers D."/>
            <person name="Huys G."/>
            <person name="Walker B."/>
            <person name="Young S.K."/>
            <person name="Zeng Q."/>
            <person name="Gargeya S."/>
            <person name="Fitzgerald M."/>
            <person name="Haas B."/>
            <person name="Abouelleil A."/>
            <person name="Alvarado L."/>
            <person name="Arachchi H.M."/>
            <person name="Berlin A."/>
            <person name="Chapman S.B."/>
            <person name="Goldberg J."/>
            <person name="Griggs A."/>
            <person name="Gujja S."/>
            <person name="Hansen M."/>
            <person name="Howarth C."/>
            <person name="Imamovic A."/>
            <person name="Larimer J."/>
            <person name="McCowen C."/>
            <person name="Montmayeur A."/>
            <person name="Murphy C."/>
            <person name="Neiman D."/>
            <person name="Pearson M."/>
            <person name="Priest M."/>
            <person name="Roberts A."/>
            <person name="Saif S."/>
            <person name="Shea T."/>
            <person name="Sisk P."/>
            <person name="Sykes S."/>
            <person name="Wortman J."/>
            <person name="Nusbaum C."/>
            <person name="Birren B."/>
        </authorList>
    </citation>
    <scope>NUCLEOTIDE SEQUENCE [LARGE SCALE GENOMIC DNA]</scope>
    <source>
        <strain evidence="3 4">ATCC 49717</strain>
    </source>
</reference>
<dbReference type="eggNOG" id="COG0824">
    <property type="taxonomic scope" value="Bacteria"/>
</dbReference>
<comment type="caution">
    <text evidence="3">The sequence shown here is derived from an EMBL/GenBank/DDBJ whole genome shotgun (WGS) entry which is preliminary data.</text>
</comment>
<dbReference type="EMBL" id="AGWX01000001">
    <property type="protein sequence ID" value="EKS41715.1"/>
    <property type="molecule type" value="Genomic_DNA"/>
</dbReference>
<gene>
    <name evidence="3" type="ORF">HMPREF9695_00807</name>
</gene>
<sequence length="154" mass="17457">MTDRPKPEFRSSYMHFQTMTTRWMDNDVYRHMNNTTYYSFFDTLVCQYLIERGALDVEKSPVIGLVAETTCRFFKSIAFPSKVNAGLRIGHQGNSSIRYDIGLFKDDENIASAQGHFVHVYVDRANGRPVTLPDAVKLAVAPLHMMAVKSAATE</sequence>
<dbReference type="PANTHER" id="PTHR31793">
    <property type="entry name" value="4-HYDROXYBENZOYL-COA THIOESTERASE FAMILY MEMBER"/>
    <property type="match status" value="1"/>
</dbReference>
<keyword evidence="2" id="KW-0378">Hydrolase</keyword>
<comment type="similarity">
    <text evidence="1">Belongs to the 4-hydroxybenzoyl-CoA thioesterase family.</text>
</comment>
<dbReference type="AlphaFoldDB" id="K8PQB2"/>
<protein>
    <submittedName>
        <fullName evidence="3">Uncharacterized protein</fullName>
    </submittedName>
</protein>